<keyword evidence="1" id="KW-0472">Membrane</keyword>
<comment type="caution">
    <text evidence="2">The sequence shown here is derived from an EMBL/GenBank/DDBJ whole genome shotgun (WGS) entry which is preliminary data.</text>
</comment>
<dbReference type="InterPro" id="IPR016865">
    <property type="entry name" value="RclC"/>
</dbReference>
<accession>A0A1A3NIX6</accession>
<feature type="transmembrane region" description="Helical" evidence="1">
    <location>
        <begin position="53"/>
        <end position="77"/>
    </location>
</feature>
<keyword evidence="1" id="KW-1133">Transmembrane helix</keyword>
<sequence length="158" mass="16811">MTPIADKITSLGQLVARYGLVLVLAWIGFGKYVKMESKVLIEHSPLMSWIYDFLSVTAVARALGTMEIVAALLIATLPVWPRVSVLGSALAIVLFLGTVSFLFTTPGLFATHAAGIPVLTALPGQFLLKDLVLLGVAIWTLGDALRAAQPAELVKPTV</sequence>
<dbReference type="GO" id="GO:1901530">
    <property type="term" value="P:response to hypochlorite"/>
    <property type="evidence" value="ECO:0007669"/>
    <property type="project" value="TreeGrafter"/>
</dbReference>
<keyword evidence="1" id="KW-0812">Transmembrane</keyword>
<evidence type="ECO:0000313" key="3">
    <source>
        <dbReference type="Proteomes" id="UP000093819"/>
    </source>
</evidence>
<evidence type="ECO:0008006" key="4">
    <source>
        <dbReference type="Google" id="ProtNLM"/>
    </source>
</evidence>
<evidence type="ECO:0000256" key="1">
    <source>
        <dbReference type="SAM" id="Phobius"/>
    </source>
</evidence>
<dbReference type="PANTHER" id="PTHR40106:SF1">
    <property type="entry name" value="INNER MEMBRANE PROTEIN RCLC"/>
    <property type="match status" value="1"/>
</dbReference>
<feature type="transmembrane region" description="Helical" evidence="1">
    <location>
        <begin position="83"/>
        <end position="103"/>
    </location>
</feature>
<protein>
    <recommendedName>
        <fullName evidence="4">DUF417 domain-containing protein</fullName>
    </recommendedName>
</protein>
<dbReference type="Proteomes" id="UP000093819">
    <property type="component" value="Unassembled WGS sequence"/>
</dbReference>
<dbReference type="InterPro" id="IPR007339">
    <property type="entry name" value="RclC-like"/>
</dbReference>
<dbReference type="PIRSF" id="PIRSF028065">
    <property type="entry name" value="UCP028065"/>
    <property type="match status" value="1"/>
</dbReference>
<evidence type="ECO:0000313" key="2">
    <source>
        <dbReference type="EMBL" id="OBK20317.1"/>
    </source>
</evidence>
<organism evidence="2 3">
    <name type="scientific">Mycobacterium asiaticum</name>
    <dbReference type="NCBI Taxonomy" id="1790"/>
    <lineage>
        <taxon>Bacteria</taxon>
        <taxon>Bacillati</taxon>
        <taxon>Actinomycetota</taxon>
        <taxon>Actinomycetes</taxon>
        <taxon>Mycobacteriales</taxon>
        <taxon>Mycobacteriaceae</taxon>
        <taxon>Mycobacterium</taxon>
    </lineage>
</organism>
<proteinExistence type="predicted"/>
<reference evidence="2 3" key="1">
    <citation type="submission" date="2016-06" db="EMBL/GenBank/DDBJ databases">
        <authorList>
            <person name="Kjaerup R.B."/>
            <person name="Dalgaard T.S."/>
            <person name="Juul-Madsen H.R."/>
        </authorList>
    </citation>
    <scope>NUCLEOTIDE SEQUENCE [LARGE SCALE GENOMIC DNA]</scope>
    <source>
        <strain evidence="2 3">1245335.1</strain>
    </source>
</reference>
<dbReference type="PANTHER" id="PTHR40106">
    <property type="entry name" value="INNER MEMBRANE PROTEIN RCLC"/>
    <property type="match status" value="1"/>
</dbReference>
<feature type="transmembrane region" description="Helical" evidence="1">
    <location>
        <begin position="15"/>
        <end position="33"/>
    </location>
</feature>
<name>A0A1A3NIX6_MYCAS</name>
<dbReference type="AlphaFoldDB" id="A0A1A3NIX6"/>
<dbReference type="GO" id="GO:0005886">
    <property type="term" value="C:plasma membrane"/>
    <property type="evidence" value="ECO:0007669"/>
    <property type="project" value="TreeGrafter"/>
</dbReference>
<dbReference type="EMBL" id="LZLR01000134">
    <property type="protein sequence ID" value="OBK20317.1"/>
    <property type="molecule type" value="Genomic_DNA"/>
</dbReference>
<dbReference type="Pfam" id="PF04224">
    <property type="entry name" value="DUF417"/>
    <property type="match status" value="1"/>
</dbReference>
<gene>
    <name evidence="2" type="ORF">A5635_25385</name>
</gene>